<keyword evidence="2" id="KW-0964">Secreted</keyword>
<evidence type="ECO:0000256" key="2">
    <source>
        <dbReference type="ARBA" id="ARBA00022525"/>
    </source>
</evidence>
<dbReference type="GO" id="GO:0005576">
    <property type="term" value="C:extracellular region"/>
    <property type="evidence" value="ECO:0007669"/>
    <property type="project" value="UniProtKB-SubCell"/>
</dbReference>
<sequence>MNDSPTPDTAPPLMPYQEHWIDGQARSIDERYQILQEYRDDYKPTSTYRLSAENDPILIERKIVSTSYKPPHSTLDYLIFTTGDSADTVRVHCPQEQLIVDINHERYLISPASLQQILVIRTRGGPDRVTVDEQVKLRTIVETADGDDVIHSEGAEIQIHAGPGDDFITTGAGGKAYVEAGEGNDMVFVEGDATVYGGAGNDHISATASLDDSRHLLNGGQGNDLLIGGRGHSILSGSDGDDSILAGVGTNTIYTGAGQDTVMLIKPADNVFSNDTRDQLFQAAPQPPANAEELRVQASSAEGLRITLLSHLGLEHTGLVVNGSPAFQDRVNDDLRLLGGSPVGSQLLSVLDQTARAQGIAVTINPLEYEHNALFLTDAQAQGDIYIRDTSAGDGRPGGNIHYNPAVEIDATPGLVLLYHELCHAYNRVTGTSFPGDGFDGPRGDKSPRTVPNEELQVIGLPAAVTPFDFDADPNTPALDTNPTPFTENGLREELGLAPRNWAQPR</sequence>
<dbReference type="PANTHER" id="PTHR38340:SF1">
    <property type="entry name" value="S-LAYER PROTEIN"/>
    <property type="match status" value="1"/>
</dbReference>
<dbReference type="EMBL" id="JACAQE010000014">
    <property type="protein sequence ID" value="NWC18428.1"/>
    <property type="molecule type" value="Genomic_DNA"/>
</dbReference>
<dbReference type="InterPro" id="IPR028208">
    <property type="entry name" value="Effector_pro_NleD-like"/>
</dbReference>
<dbReference type="Pfam" id="PF14891">
    <property type="entry name" value="Peptidase_M91"/>
    <property type="match status" value="1"/>
</dbReference>
<dbReference type="InterPro" id="IPR050557">
    <property type="entry name" value="RTX_toxin/Mannuronan_C5-epim"/>
</dbReference>
<dbReference type="PANTHER" id="PTHR38340">
    <property type="entry name" value="S-LAYER PROTEIN"/>
    <property type="match status" value="1"/>
</dbReference>
<evidence type="ECO:0000256" key="1">
    <source>
        <dbReference type="ARBA" id="ARBA00004613"/>
    </source>
</evidence>
<proteinExistence type="predicted"/>
<dbReference type="SUPFAM" id="SSF51120">
    <property type="entry name" value="beta-Roll"/>
    <property type="match status" value="1"/>
</dbReference>
<comment type="subcellular location">
    <subcellularLocation>
        <location evidence="1">Secreted</location>
    </subcellularLocation>
</comment>
<gene>
    <name evidence="4" type="ORF">HX845_32580</name>
</gene>
<dbReference type="Proteomes" id="UP000517547">
    <property type="component" value="Unassembled WGS sequence"/>
</dbReference>
<dbReference type="PRINTS" id="PR00313">
    <property type="entry name" value="CABNDNGRPT"/>
</dbReference>
<dbReference type="InterPro" id="IPR011049">
    <property type="entry name" value="Serralysin-like_metalloprot_C"/>
</dbReference>
<dbReference type="Gene3D" id="2.160.20.160">
    <property type="match status" value="1"/>
</dbReference>
<dbReference type="AlphaFoldDB" id="A0A7Y7Y6Y9"/>
<name>A0A7Y7Y6Y9_9PSED</name>
<comment type="caution">
    <text evidence="4">The sequence shown here is derived from an EMBL/GenBank/DDBJ whole genome shotgun (WGS) entry which is preliminary data.</text>
</comment>
<evidence type="ECO:0000313" key="4">
    <source>
        <dbReference type="EMBL" id="NWC18428.1"/>
    </source>
</evidence>
<dbReference type="GO" id="GO:0005509">
    <property type="term" value="F:calcium ion binding"/>
    <property type="evidence" value="ECO:0007669"/>
    <property type="project" value="InterPro"/>
</dbReference>
<accession>A0A7Y7Y6Y9</accession>
<dbReference type="RefSeq" id="WP_042935293.1">
    <property type="nucleotide sequence ID" value="NZ_JACAQE010000014.1"/>
</dbReference>
<evidence type="ECO:0000256" key="3">
    <source>
        <dbReference type="ARBA" id="ARBA00022837"/>
    </source>
</evidence>
<organism evidence="4 5">
    <name type="scientific">Pseudomonas gingeri</name>
    <dbReference type="NCBI Taxonomy" id="117681"/>
    <lineage>
        <taxon>Bacteria</taxon>
        <taxon>Pseudomonadati</taxon>
        <taxon>Pseudomonadota</taxon>
        <taxon>Gammaproteobacteria</taxon>
        <taxon>Pseudomonadales</taxon>
        <taxon>Pseudomonadaceae</taxon>
        <taxon>Pseudomonas</taxon>
    </lineage>
</organism>
<dbReference type="InterPro" id="IPR001343">
    <property type="entry name" value="Hemolysn_Ca-bd"/>
</dbReference>
<keyword evidence="3" id="KW-0106">Calcium</keyword>
<reference evidence="4 5" key="1">
    <citation type="submission" date="2020-04" db="EMBL/GenBank/DDBJ databases">
        <title>Molecular characterization of pseudomonads from Agaricus bisporus reveal novel blotch 2 pathogens in Western Europe.</title>
        <authorList>
            <person name="Taparia T."/>
            <person name="Krijger M."/>
            <person name="Haynes E."/>
            <person name="Elpinstone J.G."/>
            <person name="Noble R."/>
            <person name="Van Der Wolf J."/>
        </authorList>
    </citation>
    <scope>NUCLEOTIDE SEQUENCE [LARGE SCALE GENOMIC DNA]</scope>
    <source>
        <strain evidence="4 5">IPO3738</strain>
    </source>
</reference>
<evidence type="ECO:0000313" key="5">
    <source>
        <dbReference type="Proteomes" id="UP000517547"/>
    </source>
</evidence>
<dbReference type="Pfam" id="PF00353">
    <property type="entry name" value="HemolysinCabind"/>
    <property type="match status" value="3"/>
</dbReference>
<protein>
    <submittedName>
        <fullName evidence="4">Uncharacterized protein</fullName>
    </submittedName>
</protein>